<protein>
    <submittedName>
        <fullName evidence="2">Uncharacterized protein</fullName>
    </submittedName>
</protein>
<dbReference type="AlphaFoldDB" id="A0A9P6E2L9"/>
<feature type="compositionally biased region" description="Acidic residues" evidence="1">
    <location>
        <begin position="219"/>
        <end position="242"/>
    </location>
</feature>
<accession>A0A9P6E2L9</accession>
<organism evidence="2 3">
    <name type="scientific">Crepidotus variabilis</name>
    <dbReference type="NCBI Taxonomy" id="179855"/>
    <lineage>
        <taxon>Eukaryota</taxon>
        <taxon>Fungi</taxon>
        <taxon>Dikarya</taxon>
        <taxon>Basidiomycota</taxon>
        <taxon>Agaricomycotina</taxon>
        <taxon>Agaricomycetes</taxon>
        <taxon>Agaricomycetidae</taxon>
        <taxon>Agaricales</taxon>
        <taxon>Agaricineae</taxon>
        <taxon>Crepidotaceae</taxon>
        <taxon>Crepidotus</taxon>
    </lineage>
</organism>
<proteinExistence type="predicted"/>
<dbReference type="Proteomes" id="UP000807306">
    <property type="component" value="Unassembled WGS sequence"/>
</dbReference>
<keyword evidence="3" id="KW-1185">Reference proteome</keyword>
<name>A0A9P6E2L9_9AGAR</name>
<evidence type="ECO:0000256" key="1">
    <source>
        <dbReference type="SAM" id="MobiDB-lite"/>
    </source>
</evidence>
<feature type="region of interest" description="Disordered" evidence="1">
    <location>
        <begin position="215"/>
        <end position="249"/>
    </location>
</feature>
<feature type="non-terminal residue" evidence="2">
    <location>
        <position position="406"/>
    </location>
</feature>
<dbReference type="EMBL" id="MU158219">
    <property type="protein sequence ID" value="KAF9521243.1"/>
    <property type="molecule type" value="Genomic_DNA"/>
</dbReference>
<reference evidence="2" key="1">
    <citation type="submission" date="2020-11" db="EMBL/GenBank/DDBJ databases">
        <authorList>
            <consortium name="DOE Joint Genome Institute"/>
            <person name="Ahrendt S."/>
            <person name="Riley R."/>
            <person name="Andreopoulos W."/>
            <person name="Labutti K."/>
            <person name="Pangilinan J."/>
            <person name="Ruiz-Duenas F.J."/>
            <person name="Barrasa J.M."/>
            <person name="Sanchez-Garcia M."/>
            <person name="Camarero S."/>
            <person name="Miyauchi S."/>
            <person name="Serrano A."/>
            <person name="Linde D."/>
            <person name="Babiker R."/>
            <person name="Drula E."/>
            <person name="Ayuso-Fernandez I."/>
            <person name="Pacheco R."/>
            <person name="Padilla G."/>
            <person name="Ferreira P."/>
            <person name="Barriuso J."/>
            <person name="Kellner H."/>
            <person name="Castanera R."/>
            <person name="Alfaro M."/>
            <person name="Ramirez L."/>
            <person name="Pisabarro A.G."/>
            <person name="Kuo A."/>
            <person name="Tritt A."/>
            <person name="Lipzen A."/>
            <person name="He G."/>
            <person name="Yan M."/>
            <person name="Ng V."/>
            <person name="Cullen D."/>
            <person name="Martin F."/>
            <person name="Rosso M.-N."/>
            <person name="Henrissat B."/>
            <person name="Hibbett D."/>
            <person name="Martinez A.T."/>
            <person name="Grigoriev I.V."/>
        </authorList>
    </citation>
    <scope>NUCLEOTIDE SEQUENCE</scope>
    <source>
        <strain evidence="2">CBS 506.95</strain>
    </source>
</reference>
<gene>
    <name evidence="2" type="ORF">CPB83DRAFT_935012</name>
</gene>
<comment type="caution">
    <text evidence="2">The sequence shown here is derived from an EMBL/GenBank/DDBJ whole genome shotgun (WGS) entry which is preliminary data.</text>
</comment>
<evidence type="ECO:0000313" key="3">
    <source>
        <dbReference type="Proteomes" id="UP000807306"/>
    </source>
</evidence>
<evidence type="ECO:0000313" key="2">
    <source>
        <dbReference type="EMBL" id="KAF9521243.1"/>
    </source>
</evidence>
<sequence length="406" mass="46739">MNHSLKGSLVLLIAENDVVFSQADTPDDSLRLLLGELAGKDNERAYQMLAAHRQGHAISRNKTDCLFKDRELLQTFAEPYCFKGLCQEKLWKASTLKSWAPFAASLLTPYVTHQMGTLRYLASYDSYEKFDSTILEIQISTRPYSKDLQKRMEKMVARSMNIAENEINYSIQILDRDFFDILDKLYMEHLRTAITAYGLDPAHFDELNVHLQIPRERSEDEDGSDGNEEDENSNEDAMDEDDPKGKRKAGAKLPKILKKIQWERNFQSYMKDLQQKINIWVQDKIAASSSLHEDSTINILNQISKKMMFLVHANAYQAEDNLPVITQPPPFFTRLFLYDLGKDLVDAEQGAMLAFSICDPLIPYNFNHKKTKQIGEYFIIPKLSTLFEQWLMVRGVMEKSGPIVRT</sequence>